<reference evidence="2" key="1">
    <citation type="submission" date="2014-09" db="EMBL/GenBank/DDBJ databases">
        <authorList>
            <person name="Magalhaes I.L.F."/>
            <person name="Oliveira U."/>
            <person name="Santos F.R."/>
            <person name="Vidigal T.H.D.A."/>
            <person name="Brescovit A.D."/>
            <person name="Santos A.J."/>
        </authorList>
    </citation>
    <scope>NUCLEOTIDE SEQUENCE</scope>
    <source>
        <tissue evidence="2">Shoot tissue taken approximately 20 cm above the soil surface</tissue>
    </source>
</reference>
<sequence length="30" mass="3239">MVDACLLSWFSLIFSAGFCLLEMLAAATTL</sequence>
<evidence type="ECO:0000313" key="2">
    <source>
        <dbReference type="EMBL" id="JAD65918.1"/>
    </source>
</evidence>
<protein>
    <submittedName>
        <fullName evidence="2">Uncharacterized protein</fullName>
    </submittedName>
</protein>
<keyword evidence="1" id="KW-1133">Transmembrane helix</keyword>
<organism evidence="2">
    <name type="scientific">Arundo donax</name>
    <name type="common">Giant reed</name>
    <name type="synonym">Donax arundinaceus</name>
    <dbReference type="NCBI Taxonomy" id="35708"/>
    <lineage>
        <taxon>Eukaryota</taxon>
        <taxon>Viridiplantae</taxon>
        <taxon>Streptophyta</taxon>
        <taxon>Embryophyta</taxon>
        <taxon>Tracheophyta</taxon>
        <taxon>Spermatophyta</taxon>
        <taxon>Magnoliopsida</taxon>
        <taxon>Liliopsida</taxon>
        <taxon>Poales</taxon>
        <taxon>Poaceae</taxon>
        <taxon>PACMAD clade</taxon>
        <taxon>Arundinoideae</taxon>
        <taxon>Arundineae</taxon>
        <taxon>Arundo</taxon>
    </lineage>
</organism>
<keyword evidence="1" id="KW-0812">Transmembrane</keyword>
<dbReference type="EMBL" id="GBRH01231977">
    <property type="protein sequence ID" value="JAD65918.1"/>
    <property type="molecule type" value="Transcribed_RNA"/>
</dbReference>
<evidence type="ECO:0000256" key="1">
    <source>
        <dbReference type="SAM" id="Phobius"/>
    </source>
</evidence>
<proteinExistence type="predicted"/>
<dbReference type="AlphaFoldDB" id="A0A0A9BUN8"/>
<keyword evidence="1" id="KW-0472">Membrane</keyword>
<reference evidence="2" key="2">
    <citation type="journal article" date="2015" name="Data Brief">
        <title>Shoot transcriptome of the giant reed, Arundo donax.</title>
        <authorList>
            <person name="Barrero R.A."/>
            <person name="Guerrero F.D."/>
            <person name="Moolhuijzen P."/>
            <person name="Goolsby J.A."/>
            <person name="Tidwell J."/>
            <person name="Bellgard S.E."/>
            <person name="Bellgard M.I."/>
        </authorList>
    </citation>
    <scope>NUCLEOTIDE SEQUENCE</scope>
    <source>
        <tissue evidence="2">Shoot tissue taken approximately 20 cm above the soil surface</tissue>
    </source>
</reference>
<feature type="transmembrane region" description="Helical" evidence="1">
    <location>
        <begin position="6"/>
        <end position="27"/>
    </location>
</feature>
<name>A0A0A9BUN8_ARUDO</name>
<accession>A0A0A9BUN8</accession>